<dbReference type="EMBL" id="UHIP01000001">
    <property type="protein sequence ID" value="SUP27202.1"/>
    <property type="molecule type" value="Genomic_DNA"/>
</dbReference>
<gene>
    <name evidence="1" type="ORF">AL536_16930</name>
    <name evidence="2" type="ORF">NCTC11327_02142</name>
</gene>
<accession>A0AAX2LQ99</accession>
<organism evidence="2 4">
    <name type="scientific">Vibrio fluvialis</name>
    <dbReference type="NCBI Taxonomy" id="676"/>
    <lineage>
        <taxon>Bacteria</taxon>
        <taxon>Pseudomonadati</taxon>
        <taxon>Pseudomonadota</taxon>
        <taxon>Gammaproteobacteria</taxon>
        <taxon>Vibrionales</taxon>
        <taxon>Vibrionaceae</taxon>
        <taxon>Vibrio</taxon>
    </lineage>
</organism>
<dbReference type="Proteomes" id="UP000254626">
    <property type="component" value="Unassembled WGS sequence"/>
</dbReference>
<dbReference type="EMBL" id="CP014035">
    <property type="protein sequence ID" value="AMF95118.1"/>
    <property type="molecule type" value="Genomic_DNA"/>
</dbReference>
<dbReference type="KEGG" id="vfl:AL536_16930"/>
<name>A0AAX2LQ99_VIBFL</name>
<evidence type="ECO:0000313" key="1">
    <source>
        <dbReference type="EMBL" id="AMF95118.1"/>
    </source>
</evidence>
<evidence type="ECO:0000313" key="2">
    <source>
        <dbReference type="EMBL" id="SUP27202.1"/>
    </source>
</evidence>
<reference evidence="1" key="2">
    <citation type="submission" date="2018-01" db="EMBL/GenBank/DDBJ databases">
        <title>FDA dAtabase for Regulatory Grade micrObial Sequences (FDA-ARGOS): Supporting development and validation of Infectious Disease Dx tests.</title>
        <authorList>
            <person name="Hoffmann M."/>
            <person name="Allard M."/>
            <person name="Evans P."/>
            <person name="Brown E."/>
            <person name="Tallon L."/>
            <person name="Sadzewicz L."/>
            <person name="Sengamalay N."/>
            <person name="Ott S."/>
            <person name="Godinez A."/>
            <person name="Nagaraj S."/>
            <person name="Vyas G."/>
            <person name="Aluvathingal J."/>
            <person name="Nadendla S."/>
            <person name="Geyer C."/>
            <person name="Sichtig H."/>
        </authorList>
    </citation>
    <scope>NUCLEOTIDE SEQUENCE</scope>
    <source>
        <strain evidence="1">ATCC 33809</strain>
    </source>
</reference>
<dbReference type="Proteomes" id="UP000057088">
    <property type="component" value="Chromosome 2"/>
</dbReference>
<dbReference type="RefSeq" id="WP_061056795.1">
    <property type="nucleotide sequence ID" value="NZ_CABLBX010000011.1"/>
</dbReference>
<evidence type="ECO:0000313" key="3">
    <source>
        <dbReference type="Proteomes" id="UP000057088"/>
    </source>
</evidence>
<reference evidence="2 4" key="3">
    <citation type="submission" date="2018-06" db="EMBL/GenBank/DDBJ databases">
        <authorList>
            <consortium name="Pathogen Informatics"/>
            <person name="Doyle S."/>
        </authorList>
    </citation>
    <scope>NUCLEOTIDE SEQUENCE [LARGE SCALE GENOMIC DNA]</scope>
    <source>
        <strain evidence="2 4">NCTC11327</strain>
    </source>
</reference>
<evidence type="ECO:0000313" key="4">
    <source>
        <dbReference type="Proteomes" id="UP000254626"/>
    </source>
</evidence>
<keyword evidence="3" id="KW-1185">Reference proteome</keyword>
<sequence>MINNRITFIRNKIREFNNEINENLIDMINLLNSYSGERVIKENEDLINLKRSQLQEKFTSSLYIKVGITSIDFSEGHLGNKEIEDINYCLDQLRRDLITLSDLRKNISWINKNPRATFFTLTIIRLIIELDVNHPNECHSKKDKLKNRTRTYTLGLGFSSRRKYFKLPFLSQLLTLNENNENTDEIITNAFIKYQTSSREDESWLFETISSIKESYDKVRLKIPGDWDITTSSNYELSSWVYNNLKSSLNIHHYAEPDRDHINTFIQNYLDIIVFLNKFEDRDKELKNIKSKFSRKKIAFETKNIPDFSIELTEDHYKKLKTMSNGKPVKTTMRKIIDKAWHDFNQNRAILNDDDIE</sequence>
<reference evidence="3" key="1">
    <citation type="submission" date="2015-12" db="EMBL/GenBank/DDBJ databases">
        <title>FDA dAtabase for Regulatory Grade micrObial Sequences (FDA-ARGOS): Supporting development and validation of Infectious Disease Dx tests.</title>
        <authorList>
            <person name="Hoffmann M."/>
            <person name="Allard M."/>
            <person name="Evans P."/>
            <person name="Brown E."/>
            <person name="Tallon L.J."/>
            <person name="Sadzewicz L."/>
            <person name="Sengamalay N."/>
            <person name="Ott S."/>
            <person name="Godinez A."/>
            <person name="Nagaraj S."/>
            <person name="Vyas G."/>
            <person name="Aluvathingal J."/>
            <person name="Nadendla S."/>
            <person name="Geyer C."/>
            <person name="Sichtig H."/>
        </authorList>
    </citation>
    <scope>NUCLEOTIDE SEQUENCE [LARGE SCALE GENOMIC DNA]</scope>
    <source>
        <strain evidence="3">ATCC 33809</strain>
    </source>
</reference>
<proteinExistence type="predicted"/>
<dbReference type="GeneID" id="29386715"/>
<dbReference type="AlphaFoldDB" id="A0AAX2LQ99"/>
<protein>
    <submittedName>
        <fullName evidence="2">Uncharacterized protein</fullName>
    </submittedName>
</protein>